<evidence type="ECO:0000313" key="8">
    <source>
        <dbReference type="Proteomes" id="UP000504631"/>
    </source>
</evidence>
<feature type="domain" description="RecA family profile 1" evidence="7">
    <location>
        <begin position="44"/>
        <end position="216"/>
    </location>
</feature>
<dbReference type="PROSITE" id="PS50162">
    <property type="entry name" value="RECA_2"/>
    <property type="match status" value="1"/>
</dbReference>
<dbReference type="PIRSF" id="PIRSF005856">
    <property type="entry name" value="Rad51"/>
    <property type="match status" value="1"/>
</dbReference>
<dbReference type="GO" id="GO:0005524">
    <property type="term" value="F:ATP binding"/>
    <property type="evidence" value="ECO:0007669"/>
    <property type="project" value="UniProtKB-KW"/>
</dbReference>
<dbReference type="GO" id="GO:0071140">
    <property type="term" value="P:resolution of mitotic recombination intermediates"/>
    <property type="evidence" value="ECO:0007669"/>
    <property type="project" value="TreeGrafter"/>
</dbReference>
<keyword evidence="6" id="KW-0539">Nucleus</keyword>
<dbReference type="PANTHER" id="PTHR46487">
    <property type="entry name" value="DNA REPAIR PROTEIN XRCC3"/>
    <property type="match status" value="1"/>
</dbReference>
<evidence type="ECO:0000256" key="6">
    <source>
        <dbReference type="ARBA" id="ARBA00023242"/>
    </source>
</evidence>
<dbReference type="InterPro" id="IPR047348">
    <property type="entry name" value="XRCC3-like_C"/>
</dbReference>
<dbReference type="GO" id="GO:0090656">
    <property type="term" value="P:t-circle formation"/>
    <property type="evidence" value="ECO:0007669"/>
    <property type="project" value="TreeGrafter"/>
</dbReference>
<evidence type="ECO:0000256" key="3">
    <source>
        <dbReference type="ARBA" id="ARBA00022763"/>
    </source>
</evidence>
<keyword evidence="8" id="KW-1185">Reference proteome</keyword>
<dbReference type="KEGG" id="bvk:117234493"/>
<dbReference type="GO" id="GO:0045003">
    <property type="term" value="P:double-strand break repair via synthesis-dependent strand annealing"/>
    <property type="evidence" value="ECO:0007669"/>
    <property type="project" value="TreeGrafter"/>
</dbReference>
<evidence type="ECO:0000313" key="9">
    <source>
        <dbReference type="RefSeq" id="XP_033351667.1"/>
    </source>
</evidence>
<name>A0A6J3KEZ5_9HYME</name>
<dbReference type="GO" id="GO:0140664">
    <property type="term" value="F:ATP-dependent DNA damage sensor activity"/>
    <property type="evidence" value="ECO:0007669"/>
    <property type="project" value="InterPro"/>
</dbReference>
<keyword evidence="3" id="KW-0227">DNA damage</keyword>
<evidence type="ECO:0000256" key="5">
    <source>
        <dbReference type="ARBA" id="ARBA00023204"/>
    </source>
</evidence>
<gene>
    <name evidence="9" type="primary">LOC117234493</name>
</gene>
<dbReference type="GeneID" id="117234493"/>
<protein>
    <submittedName>
        <fullName evidence="9">DNA repair protein XRCC3-like isoform X1</fullName>
    </submittedName>
</protein>
<sequence length="284" mass="31951">MSVQICLCDRGLYHHYKSELFSKYFKIKSIMENYFVNAKIIKEREKFLTTGCPKFDTLLQGGITTRGITQIYGAASTGKTQLALQLCLTVQLPTTEGGFAAGAVYICTECTFPSRRLQELIQKLEITKKYGINGDSVFVEHISTIEELEICLLHRIPILMSVQKIGLIIIDSIAAPYRVEDWKDESNKRGKSLRTIGQQLHKLCKNDICVVCINQVTAIMRGNISSDYLSVRPSLGITWLSMITNSIQFYRIGTMRYACVKLSSNLSETTISFEIQGYGVKAID</sequence>
<dbReference type="InterPro" id="IPR013632">
    <property type="entry name" value="Rad51_C"/>
</dbReference>
<dbReference type="InterPro" id="IPR016467">
    <property type="entry name" value="DNA_recomb/repair_RecA-like"/>
</dbReference>
<dbReference type="RefSeq" id="XP_033351667.1">
    <property type="nucleotide sequence ID" value="XM_033495776.1"/>
</dbReference>
<dbReference type="CDD" id="cd19491">
    <property type="entry name" value="XRCC3"/>
    <property type="match status" value="1"/>
</dbReference>
<dbReference type="SUPFAM" id="SSF52540">
    <property type="entry name" value="P-loop containing nucleoside triphosphate hydrolases"/>
    <property type="match status" value="1"/>
</dbReference>
<accession>A0A6J3KEZ5</accession>
<dbReference type="GO" id="GO:0005657">
    <property type="term" value="C:replication fork"/>
    <property type="evidence" value="ECO:0007669"/>
    <property type="project" value="TreeGrafter"/>
</dbReference>
<evidence type="ECO:0000256" key="4">
    <source>
        <dbReference type="ARBA" id="ARBA00022840"/>
    </source>
</evidence>
<dbReference type="InterPro" id="IPR020588">
    <property type="entry name" value="RecA_ATP-bd"/>
</dbReference>
<proteinExistence type="predicted"/>
<dbReference type="Proteomes" id="UP000504631">
    <property type="component" value="Unplaced"/>
</dbReference>
<keyword evidence="5" id="KW-0234">DNA repair</keyword>
<organism evidence="8 9">
    <name type="scientific">Bombus vosnesenskii</name>
    <dbReference type="NCBI Taxonomy" id="207650"/>
    <lineage>
        <taxon>Eukaryota</taxon>
        <taxon>Metazoa</taxon>
        <taxon>Ecdysozoa</taxon>
        <taxon>Arthropoda</taxon>
        <taxon>Hexapoda</taxon>
        <taxon>Insecta</taxon>
        <taxon>Pterygota</taxon>
        <taxon>Neoptera</taxon>
        <taxon>Endopterygota</taxon>
        <taxon>Hymenoptera</taxon>
        <taxon>Apocrita</taxon>
        <taxon>Aculeata</taxon>
        <taxon>Apoidea</taxon>
        <taxon>Anthophila</taxon>
        <taxon>Apidae</taxon>
        <taxon>Bombus</taxon>
        <taxon>Pyrobombus</taxon>
    </lineage>
</organism>
<evidence type="ECO:0000256" key="2">
    <source>
        <dbReference type="ARBA" id="ARBA00022741"/>
    </source>
</evidence>
<reference evidence="9" key="1">
    <citation type="submission" date="2025-08" db="UniProtKB">
        <authorList>
            <consortium name="RefSeq"/>
        </authorList>
    </citation>
    <scope>IDENTIFICATION</scope>
    <source>
        <tissue evidence="9">Muscle</tissue>
    </source>
</reference>
<evidence type="ECO:0000256" key="1">
    <source>
        <dbReference type="ARBA" id="ARBA00004123"/>
    </source>
</evidence>
<dbReference type="InterPro" id="IPR027417">
    <property type="entry name" value="P-loop_NTPase"/>
</dbReference>
<keyword evidence="4" id="KW-0067">ATP-binding</keyword>
<dbReference type="PANTHER" id="PTHR46487:SF1">
    <property type="entry name" value="DNA REPAIR PROTEIN XRCC3"/>
    <property type="match status" value="1"/>
</dbReference>
<keyword evidence="2" id="KW-0547">Nucleotide-binding</keyword>
<evidence type="ECO:0000259" key="7">
    <source>
        <dbReference type="PROSITE" id="PS50162"/>
    </source>
</evidence>
<dbReference type="Gene3D" id="3.40.50.300">
    <property type="entry name" value="P-loop containing nucleotide triphosphate hydrolases"/>
    <property type="match status" value="1"/>
</dbReference>
<dbReference type="Pfam" id="PF08423">
    <property type="entry name" value="Rad51"/>
    <property type="match status" value="1"/>
</dbReference>
<dbReference type="GO" id="GO:0000722">
    <property type="term" value="P:telomere maintenance via recombination"/>
    <property type="evidence" value="ECO:0007669"/>
    <property type="project" value="TreeGrafter"/>
</dbReference>
<comment type="subcellular location">
    <subcellularLocation>
        <location evidence="1">Nucleus</location>
    </subcellularLocation>
</comment>
<dbReference type="GO" id="GO:0033065">
    <property type="term" value="C:Rad51C-XRCC3 complex"/>
    <property type="evidence" value="ECO:0007669"/>
    <property type="project" value="TreeGrafter"/>
</dbReference>
<dbReference type="GO" id="GO:0000400">
    <property type="term" value="F:four-way junction DNA binding"/>
    <property type="evidence" value="ECO:0007669"/>
    <property type="project" value="TreeGrafter"/>
</dbReference>
<dbReference type="AlphaFoldDB" id="A0A6J3KEZ5"/>